<reference evidence="6" key="1">
    <citation type="submission" date="2018-06" db="EMBL/GenBank/DDBJ databases">
        <title>Genome assembly of Danube salmon.</title>
        <authorList>
            <person name="Macqueen D.J."/>
            <person name="Gundappa M.K."/>
        </authorList>
    </citation>
    <scope>NUCLEOTIDE SEQUENCE [LARGE SCALE GENOMIC DNA]</scope>
</reference>
<dbReference type="STRING" id="62062.ENSHHUP00000078837"/>
<dbReference type="PANTHER" id="PTHR19879">
    <property type="entry name" value="TRANSCRIPTION INITIATION FACTOR TFIID"/>
    <property type="match status" value="1"/>
</dbReference>
<dbReference type="GeneTree" id="ENSGT00940000153342"/>
<feature type="region of interest" description="Disordered" evidence="3">
    <location>
        <begin position="85"/>
        <end position="110"/>
    </location>
</feature>
<dbReference type="GO" id="GO:0005669">
    <property type="term" value="C:transcription factor TFIID complex"/>
    <property type="evidence" value="ECO:0007669"/>
    <property type="project" value="TreeGrafter"/>
</dbReference>
<feature type="region of interest" description="Disordered" evidence="3">
    <location>
        <begin position="1"/>
        <end position="54"/>
    </location>
</feature>
<dbReference type="Proteomes" id="UP000314982">
    <property type="component" value="Unassembled WGS sequence"/>
</dbReference>
<protein>
    <recommendedName>
        <fullName evidence="4">TFIID subunit TAF5 NTD2 domain-containing protein</fullName>
    </recommendedName>
</protein>
<proteinExistence type="predicted"/>
<evidence type="ECO:0000256" key="2">
    <source>
        <dbReference type="ARBA" id="ARBA00023242"/>
    </source>
</evidence>
<dbReference type="GO" id="GO:0006367">
    <property type="term" value="P:transcription initiation at RNA polymerase II promoter"/>
    <property type="evidence" value="ECO:0007669"/>
    <property type="project" value="TreeGrafter"/>
</dbReference>
<evidence type="ECO:0000256" key="1">
    <source>
        <dbReference type="ARBA" id="ARBA00004123"/>
    </source>
</evidence>
<feature type="compositionally biased region" description="Low complexity" evidence="3">
    <location>
        <begin position="30"/>
        <end position="52"/>
    </location>
</feature>
<reference evidence="5" key="2">
    <citation type="submission" date="2025-08" db="UniProtKB">
        <authorList>
            <consortium name="Ensembl"/>
        </authorList>
    </citation>
    <scope>IDENTIFICATION</scope>
</reference>
<dbReference type="InterPro" id="IPR006594">
    <property type="entry name" value="LisH"/>
</dbReference>
<evidence type="ECO:0000259" key="4">
    <source>
        <dbReference type="Pfam" id="PF04494"/>
    </source>
</evidence>
<dbReference type="InterPro" id="IPR007582">
    <property type="entry name" value="TFIID_NTD2"/>
</dbReference>
<feature type="compositionally biased region" description="Gly residues" evidence="3">
    <location>
        <begin position="98"/>
        <end position="110"/>
    </location>
</feature>
<dbReference type="Ensembl" id="ENSHHUT00000081382.1">
    <property type="protein sequence ID" value="ENSHHUP00000078837.1"/>
    <property type="gene ID" value="ENSHHUG00000045998.1"/>
</dbReference>
<dbReference type="Gene3D" id="1.25.40.500">
    <property type="entry name" value="TFIID subunit TAF5, NTD2 domain"/>
    <property type="match status" value="1"/>
</dbReference>
<dbReference type="GO" id="GO:0016251">
    <property type="term" value="F:RNA polymerase II general transcription initiation factor activity"/>
    <property type="evidence" value="ECO:0007669"/>
    <property type="project" value="TreeGrafter"/>
</dbReference>
<dbReference type="SUPFAM" id="SSF160897">
    <property type="entry name" value="Taf5 N-terminal domain-like"/>
    <property type="match status" value="1"/>
</dbReference>
<organism evidence="5 6">
    <name type="scientific">Hucho hucho</name>
    <name type="common">huchen</name>
    <dbReference type="NCBI Taxonomy" id="62062"/>
    <lineage>
        <taxon>Eukaryota</taxon>
        <taxon>Metazoa</taxon>
        <taxon>Chordata</taxon>
        <taxon>Craniata</taxon>
        <taxon>Vertebrata</taxon>
        <taxon>Euteleostomi</taxon>
        <taxon>Actinopterygii</taxon>
        <taxon>Neopterygii</taxon>
        <taxon>Teleostei</taxon>
        <taxon>Protacanthopterygii</taxon>
        <taxon>Salmoniformes</taxon>
        <taxon>Salmonidae</taxon>
        <taxon>Salmoninae</taxon>
        <taxon>Hucho</taxon>
    </lineage>
</organism>
<evidence type="ECO:0000313" key="5">
    <source>
        <dbReference type="Ensembl" id="ENSHHUP00000078837.1"/>
    </source>
</evidence>
<name>A0A4W5QRK0_9TELE</name>
<dbReference type="AlphaFoldDB" id="A0A4W5QRK0"/>
<sequence length="279" mass="29890">MAAVQDGQLNLEVEKDIKTEITNDGSGNVNANSSSPGSTSSGGKSKSPAGSGEDQQTLLAVLQFLKRNKLTESVDILRREAGLSADADDSPVSESAGAGSGGVPNVGADGGDANSLLSRVSVATPVAPPTTAPPKVVAASGGEDQPDVNVVLSAYSQQGDPVLYPLYYNGLKKFIESVLDCHRAELSQVFYPLFVHMYLELVYNNHEIEAKQFFEKFSGDQECYYEEDLRILSSMSKKEHMKGNETMLDFRTSKFVLRISRDSYQVSSLGGPSASSPQH</sequence>
<feature type="compositionally biased region" description="Basic and acidic residues" evidence="3">
    <location>
        <begin position="12"/>
        <end position="21"/>
    </location>
</feature>
<feature type="domain" description="TFIID subunit TAF5 NTD2" evidence="4">
    <location>
        <begin position="160"/>
        <end position="265"/>
    </location>
</feature>
<dbReference type="InterPro" id="IPR037264">
    <property type="entry name" value="TFIID_NTD2_sf"/>
</dbReference>
<evidence type="ECO:0000256" key="3">
    <source>
        <dbReference type="SAM" id="MobiDB-lite"/>
    </source>
</evidence>
<evidence type="ECO:0000313" key="6">
    <source>
        <dbReference type="Proteomes" id="UP000314982"/>
    </source>
</evidence>
<accession>A0A4W5QRK0</accession>
<dbReference type="CDD" id="cd08044">
    <property type="entry name" value="TAF5_NTD2"/>
    <property type="match status" value="1"/>
</dbReference>
<comment type="subcellular location">
    <subcellularLocation>
        <location evidence="1">Nucleus</location>
    </subcellularLocation>
</comment>
<dbReference type="Pfam" id="PF04494">
    <property type="entry name" value="TFIID_NTD2"/>
    <property type="match status" value="1"/>
</dbReference>
<dbReference type="PANTHER" id="PTHR19879:SF4">
    <property type="entry name" value="TRANSCRIPTION INITIATION FACTOR TFIID SUBUNIT 5"/>
    <property type="match status" value="1"/>
</dbReference>
<keyword evidence="2" id="KW-0539">Nucleus</keyword>
<reference evidence="5" key="3">
    <citation type="submission" date="2025-09" db="UniProtKB">
        <authorList>
            <consortium name="Ensembl"/>
        </authorList>
    </citation>
    <scope>IDENTIFICATION</scope>
</reference>
<dbReference type="PROSITE" id="PS50896">
    <property type="entry name" value="LISH"/>
    <property type="match status" value="1"/>
</dbReference>
<keyword evidence="6" id="KW-1185">Reference proteome</keyword>